<dbReference type="Pfam" id="PF00823">
    <property type="entry name" value="PPE"/>
    <property type="match status" value="1"/>
</dbReference>
<feature type="region of interest" description="Disordered" evidence="2">
    <location>
        <begin position="533"/>
        <end position="575"/>
    </location>
</feature>
<feature type="region of interest" description="Disordered" evidence="2">
    <location>
        <begin position="332"/>
        <end position="373"/>
    </location>
</feature>
<evidence type="ECO:0000256" key="1">
    <source>
        <dbReference type="ARBA" id="ARBA00010652"/>
    </source>
</evidence>
<feature type="compositionally biased region" description="Basic and acidic residues" evidence="2">
    <location>
        <begin position="542"/>
        <end position="551"/>
    </location>
</feature>
<feature type="region of interest" description="Disordered" evidence="2">
    <location>
        <begin position="1"/>
        <end position="25"/>
    </location>
</feature>
<dbReference type="InterPro" id="IPR038332">
    <property type="entry name" value="PPE_sf"/>
</dbReference>
<evidence type="ECO:0000256" key="2">
    <source>
        <dbReference type="SAM" id="MobiDB-lite"/>
    </source>
</evidence>
<sequence length="575" mass="54174">MSAHQGVDVAENDQGTAGQGGQNTAHALPTMTDIRQENAADAHVQMQTSTSANPLSRAVEAASIVVKMEVDSRTQFEQQRRDLGAQIQDTRPPMAPDGTNYMSYEHTALQQMVTEGMDPASARGQVDAWNQVGTTLVTLQDNLRGATAASKDAWQGEAAESARSYFGSVTDWSTNAAQSAQYTSAQMQSQVDAAESAKSKMPEPVQFSTADATKMLLAEPNPLNWGGTISEIKQKFAEKQEAHVKAAETMTAMSSTFAETGATMPAFVAPPPMSGSDSGSSDSGDRTSISSRPDSSVGSGIGTGTGTGRIGGVGTGNSGTYVYDGGPNGGGTTGTGNGGGSGSGGLNNSGGNTNQSGVTYPGGGGTGGGGGGTGGGGTGGGGIGGGGTGGGYVPPGGVGYLPPGGTGTGGTGTGSGGLGGGRGGLGGGTGAGGLGGRGGAGGLSGGPGGLAAAGGRAGGFGGGAGGFGGGAGGFGAGGSGVGGSGLGAGGSSSALGEGGRSGVGGYGSGGAGGLGGAAAGRGGAAAGGMGAGGMGAAGGRGNGEEDKEHKSASYLQETEDVFGDGTLVAPPVIGG</sequence>
<comment type="similarity">
    <text evidence="1">Belongs to the mycobacterial PPE family.</text>
</comment>
<feature type="compositionally biased region" description="Gly residues" evidence="2">
    <location>
        <begin position="332"/>
        <end position="348"/>
    </location>
</feature>
<proteinExistence type="inferred from homology"/>
<evidence type="ECO:0000313" key="5">
    <source>
        <dbReference type="Proteomes" id="UP000677152"/>
    </source>
</evidence>
<name>A0AA45R1W8_9PSEU</name>
<organism evidence="4 5">
    <name type="scientific">Actinosynnema pretiosum subsp. pretiosum</name>
    <dbReference type="NCBI Taxonomy" id="103721"/>
    <lineage>
        <taxon>Bacteria</taxon>
        <taxon>Bacillati</taxon>
        <taxon>Actinomycetota</taxon>
        <taxon>Actinomycetes</taxon>
        <taxon>Pseudonocardiales</taxon>
        <taxon>Pseudonocardiaceae</taxon>
        <taxon>Actinosynnema</taxon>
    </lineage>
</organism>
<feature type="domain" description="PPE" evidence="3">
    <location>
        <begin position="114"/>
        <end position="256"/>
    </location>
</feature>
<dbReference type="AlphaFoldDB" id="A0AA45R1W8"/>
<dbReference type="SUPFAM" id="SSF140459">
    <property type="entry name" value="PE/PPE dimer-like"/>
    <property type="match status" value="1"/>
</dbReference>
<dbReference type="InterPro" id="IPR000030">
    <property type="entry name" value="PPE_dom"/>
</dbReference>
<dbReference type="PRINTS" id="PR01228">
    <property type="entry name" value="EGGSHELL"/>
</dbReference>
<gene>
    <name evidence="4" type="ORF">KCV87_21880</name>
</gene>
<dbReference type="EMBL" id="CP073249">
    <property type="protein sequence ID" value="QUF02147.1"/>
    <property type="molecule type" value="Genomic_DNA"/>
</dbReference>
<feature type="compositionally biased region" description="Low complexity" evidence="2">
    <location>
        <begin position="349"/>
        <end position="359"/>
    </location>
</feature>
<protein>
    <submittedName>
        <fullName evidence="4">PPE domain-containing protein</fullName>
    </submittedName>
</protein>
<reference evidence="4" key="1">
    <citation type="submission" date="2021-04" db="EMBL/GenBank/DDBJ databases">
        <title>Genomic sequence of Actinosynnema pretiosum subsp. pretiosum ATCC 31280 (C-14919).</title>
        <authorList>
            <person name="Bai L."/>
            <person name="Wang X."/>
            <person name="Xiao Y."/>
        </authorList>
    </citation>
    <scope>NUCLEOTIDE SEQUENCE</scope>
    <source>
        <strain evidence="4">ATCC 31280</strain>
    </source>
</reference>
<evidence type="ECO:0000259" key="3">
    <source>
        <dbReference type="Pfam" id="PF00823"/>
    </source>
</evidence>
<feature type="region of interest" description="Disordered" evidence="2">
    <location>
        <begin position="394"/>
        <end position="424"/>
    </location>
</feature>
<feature type="compositionally biased region" description="Gly residues" evidence="2">
    <location>
        <begin position="360"/>
        <end position="373"/>
    </location>
</feature>
<feature type="region of interest" description="Disordered" evidence="2">
    <location>
        <begin position="264"/>
        <end position="313"/>
    </location>
</feature>
<evidence type="ECO:0000313" key="4">
    <source>
        <dbReference type="EMBL" id="QUF02147.1"/>
    </source>
</evidence>
<dbReference type="Gene3D" id="1.20.1260.20">
    <property type="entry name" value="PPE superfamily"/>
    <property type="match status" value="1"/>
</dbReference>
<feature type="compositionally biased region" description="Low complexity" evidence="2">
    <location>
        <begin position="274"/>
        <end position="298"/>
    </location>
</feature>
<dbReference type="Proteomes" id="UP000677152">
    <property type="component" value="Chromosome"/>
</dbReference>
<feature type="compositionally biased region" description="Gly residues" evidence="2">
    <location>
        <begin position="299"/>
        <end position="313"/>
    </location>
</feature>
<accession>A0AA45R1W8</accession>